<evidence type="ECO:0000313" key="4">
    <source>
        <dbReference type="EMBL" id="EXJ53372.1"/>
    </source>
</evidence>
<keyword evidence="3" id="KW-0560">Oxidoreductase</keyword>
<keyword evidence="5" id="KW-1185">Reference proteome</keyword>
<dbReference type="HOGENOM" id="CLU_010194_1_0_1"/>
<evidence type="ECO:0000256" key="3">
    <source>
        <dbReference type="ARBA" id="ARBA00023002"/>
    </source>
</evidence>
<dbReference type="RefSeq" id="XP_007752117.1">
    <property type="nucleotide sequence ID" value="XM_007753927.1"/>
</dbReference>
<dbReference type="PRINTS" id="PR00080">
    <property type="entry name" value="SDRFAMILY"/>
</dbReference>
<dbReference type="InterPro" id="IPR002347">
    <property type="entry name" value="SDR_fam"/>
</dbReference>
<evidence type="ECO:0000256" key="2">
    <source>
        <dbReference type="ARBA" id="ARBA00022857"/>
    </source>
</evidence>
<dbReference type="PRINTS" id="PR00081">
    <property type="entry name" value="GDHRDH"/>
</dbReference>
<evidence type="ECO:0000256" key="1">
    <source>
        <dbReference type="ARBA" id="ARBA00006484"/>
    </source>
</evidence>
<dbReference type="InterPro" id="IPR036291">
    <property type="entry name" value="NAD(P)-bd_dom_sf"/>
</dbReference>
<proteinExistence type="inferred from homology"/>
<dbReference type="FunFam" id="3.40.50.720:FF:000084">
    <property type="entry name" value="Short-chain dehydrogenase reductase"/>
    <property type="match status" value="1"/>
</dbReference>
<sequence>MDLSGRTKVIDIQSSIAIVTGAGNGIGRAVSRAFAKYGSTGLVLVDRDNNGLLDTKRLIQELTPSVRVELLAQDLLQERVSDQIVSETVTTFGRVDYLVNCAGNPGGFFYAHEADVSMFDLVHSLNVRATWLLQRAVIRQLLKQEPCNGERGSIVNIGSVVSHVGQPMLSAYVSSKHAVLGMTKVEALDYAKHGIRVNCVAPGIIDTDLGRAIPEEIRERNLQPIIDGTALGRKGTTEEVANCVAFLSSRLASYVTGTSLVVSSAY</sequence>
<dbReference type="AlphaFoldDB" id="W9VCQ9"/>
<dbReference type="eggNOG" id="KOG1200">
    <property type="taxonomic scope" value="Eukaryota"/>
</dbReference>
<dbReference type="STRING" id="1182543.W9VCQ9"/>
<reference evidence="4 5" key="1">
    <citation type="submission" date="2013-03" db="EMBL/GenBank/DDBJ databases">
        <title>The Genome Sequence of Cladophialophora psammophila CBS 110553.</title>
        <authorList>
            <consortium name="The Broad Institute Genomics Platform"/>
            <person name="Cuomo C."/>
            <person name="de Hoog S."/>
            <person name="Gorbushina A."/>
            <person name="Walker B."/>
            <person name="Young S.K."/>
            <person name="Zeng Q."/>
            <person name="Gargeya S."/>
            <person name="Fitzgerald M."/>
            <person name="Haas B."/>
            <person name="Abouelleil A."/>
            <person name="Allen A.W."/>
            <person name="Alvarado L."/>
            <person name="Arachchi H.M."/>
            <person name="Berlin A.M."/>
            <person name="Chapman S.B."/>
            <person name="Gainer-Dewar J."/>
            <person name="Goldberg J."/>
            <person name="Griggs A."/>
            <person name="Gujja S."/>
            <person name="Hansen M."/>
            <person name="Howarth C."/>
            <person name="Imamovic A."/>
            <person name="Ireland A."/>
            <person name="Larimer J."/>
            <person name="McCowan C."/>
            <person name="Murphy C."/>
            <person name="Pearson M."/>
            <person name="Poon T.W."/>
            <person name="Priest M."/>
            <person name="Roberts A."/>
            <person name="Saif S."/>
            <person name="Shea T."/>
            <person name="Sisk P."/>
            <person name="Sykes S."/>
            <person name="Wortman J."/>
            <person name="Nusbaum C."/>
            <person name="Birren B."/>
        </authorList>
    </citation>
    <scope>NUCLEOTIDE SEQUENCE [LARGE SCALE GENOMIC DNA]</scope>
    <source>
        <strain evidence="4 5">CBS 110553</strain>
    </source>
</reference>
<dbReference type="Proteomes" id="UP000019471">
    <property type="component" value="Unassembled WGS sequence"/>
</dbReference>
<evidence type="ECO:0000313" key="5">
    <source>
        <dbReference type="Proteomes" id="UP000019471"/>
    </source>
</evidence>
<gene>
    <name evidence="4" type="ORF">A1O5_13361</name>
</gene>
<dbReference type="GeneID" id="19198044"/>
<keyword evidence="2" id="KW-0521">NADP</keyword>
<protein>
    <recommendedName>
        <fullName evidence="6">3-oxoacyl-[acyl-carrier protein] reductase</fullName>
    </recommendedName>
</protein>
<dbReference type="Pfam" id="PF13561">
    <property type="entry name" value="adh_short_C2"/>
    <property type="match status" value="1"/>
</dbReference>
<organism evidence="4 5">
    <name type="scientific">Cladophialophora psammophila CBS 110553</name>
    <dbReference type="NCBI Taxonomy" id="1182543"/>
    <lineage>
        <taxon>Eukaryota</taxon>
        <taxon>Fungi</taxon>
        <taxon>Dikarya</taxon>
        <taxon>Ascomycota</taxon>
        <taxon>Pezizomycotina</taxon>
        <taxon>Eurotiomycetes</taxon>
        <taxon>Chaetothyriomycetidae</taxon>
        <taxon>Chaetothyriales</taxon>
        <taxon>Herpotrichiellaceae</taxon>
        <taxon>Cladophialophora</taxon>
    </lineage>
</organism>
<dbReference type="GO" id="GO:0016491">
    <property type="term" value="F:oxidoreductase activity"/>
    <property type="evidence" value="ECO:0007669"/>
    <property type="project" value="UniProtKB-KW"/>
</dbReference>
<dbReference type="SUPFAM" id="SSF51735">
    <property type="entry name" value="NAD(P)-binding Rossmann-fold domains"/>
    <property type="match status" value="1"/>
</dbReference>
<dbReference type="OrthoDB" id="5840532at2759"/>
<comment type="similarity">
    <text evidence="1">Belongs to the short-chain dehydrogenases/reductases (SDR) family.</text>
</comment>
<dbReference type="EMBL" id="AMGX01000048">
    <property type="protein sequence ID" value="EXJ53372.1"/>
    <property type="molecule type" value="Genomic_DNA"/>
</dbReference>
<dbReference type="CDD" id="cd05233">
    <property type="entry name" value="SDR_c"/>
    <property type="match status" value="1"/>
</dbReference>
<dbReference type="Gene3D" id="3.40.50.720">
    <property type="entry name" value="NAD(P)-binding Rossmann-like Domain"/>
    <property type="match status" value="1"/>
</dbReference>
<dbReference type="PANTHER" id="PTHR24321:SF12">
    <property type="entry name" value="SHORT-CHAIN DEHYDROGENASE_REDUCTASE FAMILY, PUTATIVE (AFU_ORTHOLOGUE AFUA_5G14340)-RELATED"/>
    <property type="match status" value="1"/>
</dbReference>
<dbReference type="PANTHER" id="PTHR24321">
    <property type="entry name" value="DEHYDROGENASES, SHORT CHAIN"/>
    <property type="match status" value="1"/>
</dbReference>
<name>W9VCQ9_9EURO</name>
<evidence type="ECO:0008006" key="6">
    <source>
        <dbReference type="Google" id="ProtNLM"/>
    </source>
</evidence>
<accession>W9VCQ9</accession>
<comment type="caution">
    <text evidence="4">The sequence shown here is derived from an EMBL/GenBank/DDBJ whole genome shotgun (WGS) entry which is preliminary data.</text>
</comment>